<comment type="subcellular location">
    <subcellularLocation>
        <location evidence="1">Membrane</location>
        <topology evidence="1">Multi-pass membrane protein</topology>
    </subcellularLocation>
</comment>
<dbReference type="InterPro" id="IPR007248">
    <property type="entry name" value="Mpv17_PMP22"/>
</dbReference>
<keyword evidence="10" id="KW-1185">Reference proteome</keyword>
<keyword evidence="4" id="KW-1133">Transmembrane helix</keyword>
<gene>
    <name evidence="9" type="primary">MPV17</name>
</gene>
<keyword evidence="5" id="KW-0472">Membrane</keyword>
<evidence type="ECO:0000256" key="3">
    <source>
        <dbReference type="ARBA" id="ARBA00022692"/>
    </source>
</evidence>
<evidence type="ECO:0000256" key="4">
    <source>
        <dbReference type="ARBA" id="ARBA00022989"/>
    </source>
</evidence>
<feature type="region of interest" description="Disordered" evidence="8">
    <location>
        <begin position="443"/>
        <end position="462"/>
    </location>
</feature>
<accession>A0A803VZ76</accession>
<evidence type="ECO:0000256" key="5">
    <source>
        <dbReference type="ARBA" id="ARBA00023136"/>
    </source>
</evidence>
<dbReference type="Ensembl" id="ENSFALT00000044678.1">
    <property type="protein sequence ID" value="ENSFALP00000028032.1"/>
    <property type="gene ID" value="ENSFALG00000010911.2"/>
</dbReference>
<comment type="similarity">
    <text evidence="2">Belongs to the peroxisomal membrane protein PXMP2/4 family.</text>
</comment>
<reference evidence="9" key="2">
    <citation type="submission" date="2025-09" db="UniProtKB">
        <authorList>
            <consortium name="Ensembl"/>
        </authorList>
    </citation>
    <scope>IDENTIFICATION</scope>
</reference>
<dbReference type="GO" id="GO:0005739">
    <property type="term" value="C:mitochondrion"/>
    <property type="evidence" value="ECO:0007669"/>
    <property type="project" value="TreeGrafter"/>
</dbReference>
<evidence type="ECO:0000313" key="9">
    <source>
        <dbReference type="Ensembl" id="ENSFALP00000028032.1"/>
    </source>
</evidence>
<feature type="region of interest" description="Disordered" evidence="8">
    <location>
        <begin position="323"/>
        <end position="363"/>
    </location>
</feature>
<evidence type="ECO:0000313" key="10">
    <source>
        <dbReference type="Proteomes" id="UP000016665"/>
    </source>
</evidence>
<dbReference type="GO" id="GO:0016020">
    <property type="term" value="C:membrane"/>
    <property type="evidence" value="ECO:0007669"/>
    <property type="project" value="UniProtKB-SubCell"/>
</dbReference>
<dbReference type="PANTHER" id="PTHR11266:SF17">
    <property type="entry name" value="PROTEIN MPV17"/>
    <property type="match status" value="1"/>
</dbReference>
<evidence type="ECO:0000256" key="2">
    <source>
        <dbReference type="ARBA" id="ARBA00006824"/>
    </source>
</evidence>
<dbReference type="PANTHER" id="PTHR11266">
    <property type="entry name" value="PEROXISOMAL MEMBRANE PROTEIN 2, PXMP2 MPV17"/>
    <property type="match status" value="1"/>
</dbReference>
<protein>
    <recommendedName>
        <fullName evidence="6">Mitochondrial inner membrane protein Mpv17</fullName>
    </recommendedName>
    <alternativeName>
        <fullName evidence="7">Protein Mpv17</fullName>
    </alternativeName>
</protein>
<dbReference type="Proteomes" id="UP000016665">
    <property type="component" value="Unplaced"/>
</dbReference>
<dbReference type="AlphaFoldDB" id="A0A803VZ76"/>
<evidence type="ECO:0000256" key="1">
    <source>
        <dbReference type="ARBA" id="ARBA00004141"/>
    </source>
</evidence>
<evidence type="ECO:0000256" key="8">
    <source>
        <dbReference type="SAM" id="MobiDB-lite"/>
    </source>
</evidence>
<proteinExistence type="inferred from homology"/>
<dbReference type="GeneTree" id="ENSGT00940000160891"/>
<feature type="region of interest" description="Disordered" evidence="8">
    <location>
        <begin position="384"/>
        <end position="406"/>
    </location>
</feature>
<organism evidence="9 10">
    <name type="scientific">Ficedula albicollis</name>
    <name type="common">Collared flycatcher</name>
    <name type="synonym">Muscicapa albicollis</name>
    <dbReference type="NCBI Taxonomy" id="59894"/>
    <lineage>
        <taxon>Eukaryota</taxon>
        <taxon>Metazoa</taxon>
        <taxon>Chordata</taxon>
        <taxon>Craniata</taxon>
        <taxon>Vertebrata</taxon>
        <taxon>Euteleostomi</taxon>
        <taxon>Archelosauria</taxon>
        <taxon>Archosauria</taxon>
        <taxon>Dinosauria</taxon>
        <taxon>Saurischia</taxon>
        <taxon>Theropoda</taxon>
        <taxon>Coelurosauria</taxon>
        <taxon>Aves</taxon>
        <taxon>Neognathae</taxon>
        <taxon>Neoaves</taxon>
        <taxon>Telluraves</taxon>
        <taxon>Australaves</taxon>
        <taxon>Passeriformes</taxon>
        <taxon>Muscicapidae</taxon>
        <taxon>Ficedula</taxon>
    </lineage>
</organism>
<reference evidence="9" key="1">
    <citation type="submission" date="2025-08" db="UniProtKB">
        <authorList>
            <consortium name="Ensembl"/>
        </authorList>
    </citation>
    <scope>IDENTIFICATION</scope>
</reference>
<evidence type="ECO:0000256" key="7">
    <source>
        <dbReference type="ARBA" id="ARBA00049801"/>
    </source>
</evidence>
<name>A0A803VZ76_FICAL</name>
<sequence>MSTVPLHPAAGSAAAGSAACGTAAAGSAAPGSAAYVWNCSCGQCSCGQCSSGQCGSGQCSLWNCSCGQCSSGQCGSGQCSLWNCSCGQCSSGQCGSGQCSLWNCSCGECNCGQGSSRECSSRECGSGQCSSGQCSCGQCGSGQCSLWNCSCGQCSSGQCGSGQCSLWNCSCGQGTAAAGSAAPGSAAPGSAAYGTAAAGSAAAGSAAPGSAAPGSAAYGTAAPGSAAPGSAAYGTAAPGSAAPGSAAYGTAAPGSAAPGSAAALCGCRAWCGPAGERQGRTTWRGIGTGSWALVREEPLTQSLGQGWYRAGLAGAGARQAEGLLGSGLPRTGQSSSGAGDLPGNRPAGSGEREQELPGPGQQLEGAALGQLSCVEGVRGVGWSRSCQRPSRAAPHRGHRSETGPGAVPAASCGEGLGQPGQWGARSAHPGCWGGGHRQSCSAGRGSQGAVLGRGPSSGQVTQGSRLPEWVVLVTGALMGAGDVIAQQLVEQRGLHGHQCPRTLKMMGIGFCFVGPVVGSWYRILDWLIPGNTKIVAVKKVILDQGGFAPCFLGCFLAVTGAVNGLSVQDNWCKIQQDYMDALMTNYCVSAGRSESLSLACLLRGVPWALWDTLSSRQGWVWGRDPGRAPHCSSPSLPRSGHPCRLRTSTLCLCSIGSVVALAPSPCP</sequence>
<dbReference type="GO" id="GO:0015267">
    <property type="term" value="F:channel activity"/>
    <property type="evidence" value="ECO:0007669"/>
    <property type="project" value="TreeGrafter"/>
</dbReference>
<keyword evidence="3" id="KW-0812">Transmembrane</keyword>
<evidence type="ECO:0000256" key="6">
    <source>
        <dbReference type="ARBA" id="ARBA00049743"/>
    </source>
</evidence>
<dbReference type="GO" id="GO:1901858">
    <property type="term" value="P:regulation of mitochondrial DNA metabolic process"/>
    <property type="evidence" value="ECO:0007669"/>
    <property type="project" value="TreeGrafter"/>
</dbReference>